<keyword evidence="3 7" id="KW-0732">Signal</keyword>
<feature type="compositionally biased region" description="Low complexity" evidence="6">
    <location>
        <begin position="34"/>
        <end position="58"/>
    </location>
</feature>
<evidence type="ECO:0000256" key="6">
    <source>
        <dbReference type="SAM" id="MobiDB-lite"/>
    </source>
</evidence>
<dbReference type="PANTHER" id="PTHR34296:SF2">
    <property type="entry name" value="ABC TRANSPORTER GUANOSINE-BINDING PROTEIN NUPN"/>
    <property type="match status" value="1"/>
</dbReference>
<comment type="caution">
    <text evidence="9">The sequence shown here is derived from an EMBL/GenBank/DDBJ whole genome shotgun (WGS) entry which is preliminary data.</text>
</comment>
<keyword evidence="5" id="KW-0449">Lipoprotein</keyword>
<accession>A0ABS5ADQ1</accession>
<gene>
    <name evidence="9" type="ORF">JOF53_003585</name>
</gene>
<dbReference type="PROSITE" id="PS51257">
    <property type="entry name" value="PROKAR_LIPOPROTEIN"/>
    <property type="match status" value="1"/>
</dbReference>
<dbReference type="EMBL" id="JAGIOO010000001">
    <property type="protein sequence ID" value="MBP2474713.1"/>
    <property type="molecule type" value="Genomic_DNA"/>
</dbReference>
<evidence type="ECO:0000256" key="1">
    <source>
        <dbReference type="ARBA" id="ARBA00004236"/>
    </source>
</evidence>
<reference evidence="9 10" key="1">
    <citation type="submission" date="2021-03" db="EMBL/GenBank/DDBJ databases">
        <title>Sequencing the genomes of 1000 actinobacteria strains.</title>
        <authorList>
            <person name="Klenk H.-P."/>
        </authorList>
    </citation>
    <scope>NUCLEOTIDE SEQUENCE [LARGE SCALE GENOMIC DNA]</scope>
    <source>
        <strain evidence="9 10">DSM 44580</strain>
    </source>
</reference>
<feature type="signal peptide" evidence="7">
    <location>
        <begin position="1"/>
        <end position="24"/>
    </location>
</feature>
<dbReference type="InterPro" id="IPR050957">
    <property type="entry name" value="BMP_lipoprotein"/>
</dbReference>
<proteinExistence type="predicted"/>
<organism evidence="9 10">
    <name type="scientific">Crossiella equi</name>
    <dbReference type="NCBI Taxonomy" id="130796"/>
    <lineage>
        <taxon>Bacteria</taxon>
        <taxon>Bacillati</taxon>
        <taxon>Actinomycetota</taxon>
        <taxon>Actinomycetes</taxon>
        <taxon>Pseudonocardiales</taxon>
        <taxon>Pseudonocardiaceae</taxon>
        <taxon>Crossiella</taxon>
    </lineage>
</organism>
<feature type="chain" id="PRO_5045836903" evidence="7">
    <location>
        <begin position="25"/>
        <end position="380"/>
    </location>
</feature>
<evidence type="ECO:0000313" key="10">
    <source>
        <dbReference type="Proteomes" id="UP001519363"/>
    </source>
</evidence>
<name>A0ABS5ADQ1_9PSEU</name>
<evidence type="ECO:0000256" key="5">
    <source>
        <dbReference type="ARBA" id="ARBA00023288"/>
    </source>
</evidence>
<sequence>MRRMRTAAVTAVAITSVLSLVACAKDSGNSASPSGTTGAGCTKTAPPAPPAAGTSSTSNGAKADGKALKVGLSFDIGGRGDASFNDAAAAGVDRAIAELGVQKANTKEASAAAGDTEDIKTSRLRQMATEGYNPIIAVGFAYADALKVVAAQFPNTRFGLVDAAVEGAPNVTPLLFAEEQGSFLAGVIAAYKSQKCSVGFVGGVEVPLIQKFEAGFYQGAKAVDPNIKISKKYLSPAGDVSGFNDPNKGNAAAGGLIDGGADVLYHAAGASGKGMFAAAKAKNVLAIGVDSDQAKQTTVAESKDIIISSVLKRVDVAVFDFIAAAAGNDLSKLPKSFDLSVDGVGYATTGGKIDDIKNVLEGYKAAIVSGQIKVADKPTS</sequence>
<dbReference type="Proteomes" id="UP001519363">
    <property type="component" value="Unassembled WGS sequence"/>
</dbReference>
<comment type="subcellular location">
    <subcellularLocation>
        <location evidence="1">Cell membrane</location>
    </subcellularLocation>
</comment>
<keyword evidence="4" id="KW-0472">Membrane</keyword>
<dbReference type="PANTHER" id="PTHR34296">
    <property type="entry name" value="TRANSCRIPTIONAL ACTIVATOR PROTEIN MED"/>
    <property type="match status" value="1"/>
</dbReference>
<dbReference type="Gene3D" id="3.40.50.2300">
    <property type="match status" value="2"/>
</dbReference>
<feature type="region of interest" description="Disordered" evidence="6">
    <location>
        <begin position="29"/>
        <end position="61"/>
    </location>
</feature>
<evidence type="ECO:0000256" key="3">
    <source>
        <dbReference type="ARBA" id="ARBA00022729"/>
    </source>
</evidence>
<feature type="domain" description="ABC transporter substrate-binding protein PnrA-like" evidence="8">
    <location>
        <begin position="73"/>
        <end position="330"/>
    </location>
</feature>
<evidence type="ECO:0000256" key="2">
    <source>
        <dbReference type="ARBA" id="ARBA00022475"/>
    </source>
</evidence>
<dbReference type="Pfam" id="PF02608">
    <property type="entry name" value="Bmp"/>
    <property type="match status" value="1"/>
</dbReference>
<protein>
    <submittedName>
        <fullName evidence="9">Basic membrane protein A</fullName>
    </submittedName>
</protein>
<evidence type="ECO:0000256" key="4">
    <source>
        <dbReference type="ARBA" id="ARBA00023136"/>
    </source>
</evidence>
<evidence type="ECO:0000259" key="8">
    <source>
        <dbReference type="Pfam" id="PF02608"/>
    </source>
</evidence>
<keyword evidence="2" id="KW-1003">Cell membrane</keyword>
<evidence type="ECO:0000313" key="9">
    <source>
        <dbReference type="EMBL" id="MBP2474713.1"/>
    </source>
</evidence>
<keyword evidence="10" id="KW-1185">Reference proteome</keyword>
<dbReference type="InterPro" id="IPR003760">
    <property type="entry name" value="PnrA-like"/>
</dbReference>
<evidence type="ECO:0000256" key="7">
    <source>
        <dbReference type="SAM" id="SignalP"/>
    </source>
</evidence>
<dbReference type="CDD" id="cd06354">
    <property type="entry name" value="PBP1_PrnA-like"/>
    <property type="match status" value="1"/>
</dbReference>